<dbReference type="PANTHER" id="PTHR31157">
    <property type="entry name" value="SCP DOMAIN-CONTAINING PROTEIN"/>
    <property type="match status" value="1"/>
</dbReference>
<sequence length="437" mass="48280">MKKSYKKIAMATSALILVGCGGFGTETSNSSASQSQTPTIGRAYYVDSAVSGVNYVCGTQRGTTDKSGMFLFEANKGCTFSLGTMVLREVDPNLLYDGENLYEVDNRIATVLQSLDIDQDLSNGIDIDQDIVSRLDVDYDEVPSTDSELKLFKSKMRDEGAKVATADSSEKHVLKTILSNGLYRVEEDKVQKLSFEEDGKLLIQEDDKVVDDASYSIDSNNTITIKEKEGVARQVEKVKTGEQYIPMSNSKLWFSKRLADKSRYTNDSSQNSTSGDSKKIYPLSDEVRDVYLDAINRARSQVQDCGKHGMMGPVDPLSWSDKLYNAAIEHSIDMGTVDFFSHDGSGKYSDITARSLGLGRGSRSAERVEFSGYAYQGVGENIAAGIEDIDDVIEAWIDSDDHCVNLMSSSFTDVGLGLYRNKNTKHKYFWTQVFGTL</sequence>
<name>A0A1W1B9D6_9ZZZZ</name>
<dbReference type="EMBL" id="FPHC01000008">
    <property type="protein sequence ID" value="SFV50201.1"/>
    <property type="molecule type" value="Genomic_DNA"/>
</dbReference>
<organism evidence="2">
    <name type="scientific">hydrothermal vent metagenome</name>
    <dbReference type="NCBI Taxonomy" id="652676"/>
    <lineage>
        <taxon>unclassified sequences</taxon>
        <taxon>metagenomes</taxon>
        <taxon>ecological metagenomes</taxon>
    </lineage>
</organism>
<evidence type="ECO:0000259" key="1">
    <source>
        <dbReference type="Pfam" id="PF00188"/>
    </source>
</evidence>
<dbReference type="Gene3D" id="3.40.33.10">
    <property type="entry name" value="CAP"/>
    <property type="match status" value="1"/>
</dbReference>
<proteinExistence type="predicted"/>
<dbReference type="SUPFAM" id="SSF55797">
    <property type="entry name" value="PR-1-like"/>
    <property type="match status" value="1"/>
</dbReference>
<dbReference type="InterPro" id="IPR014044">
    <property type="entry name" value="CAP_dom"/>
</dbReference>
<dbReference type="PROSITE" id="PS51257">
    <property type="entry name" value="PROKAR_LIPOPROTEIN"/>
    <property type="match status" value="1"/>
</dbReference>
<protein>
    <submittedName>
        <fullName evidence="2">Transporter</fullName>
    </submittedName>
</protein>
<dbReference type="PANTHER" id="PTHR31157:SF1">
    <property type="entry name" value="SCP DOMAIN-CONTAINING PROTEIN"/>
    <property type="match status" value="1"/>
</dbReference>
<evidence type="ECO:0000313" key="2">
    <source>
        <dbReference type="EMBL" id="SFV50201.1"/>
    </source>
</evidence>
<accession>A0A1W1B9D6</accession>
<dbReference type="InterPro" id="IPR035940">
    <property type="entry name" value="CAP_sf"/>
</dbReference>
<dbReference type="AlphaFoldDB" id="A0A1W1B9D6"/>
<dbReference type="Pfam" id="PF00188">
    <property type="entry name" value="CAP"/>
    <property type="match status" value="1"/>
</dbReference>
<feature type="domain" description="SCP" evidence="1">
    <location>
        <begin position="292"/>
        <end position="434"/>
    </location>
</feature>
<dbReference type="CDD" id="cd05379">
    <property type="entry name" value="CAP_bacterial"/>
    <property type="match status" value="1"/>
</dbReference>
<reference evidence="2" key="1">
    <citation type="submission" date="2016-10" db="EMBL/GenBank/DDBJ databases">
        <authorList>
            <person name="de Groot N.N."/>
        </authorList>
    </citation>
    <scope>NUCLEOTIDE SEQUENCE</scope>
</reference>
<gene>
    <name evidence="2" type="ORF">MNB_SV-6-1400</name>
</gene>